<dbReference type="InterPro" id="IPR012349">
    <property type="entry name" value="Split_barrel_FMN-bd"/>
</dbReference>
<dbReference type="SMART" id="SM00903">
    <property type="entry name" value="Flavin_Reduct"/>
    <property type="match status" value="1"/>
</dbReference>
<dbReference type="PANTHER" id="PTHR30466:SF1">
    <property type="entry name" value="FMN REDUCTASE (NADH) RUTF"/>
    <property type="match status" value="1"/>
</dbReference>
<protein>
    <submittedName>
        <fullName evidence="3">Flavin reductase</fullName>
    </submittedName>
</protein>
<evidence type="ECO:0000256" key="1">
    <source>
        <dbReference type="ARBA" id="ARBA00023002"/>
    </source>
</evidence>
<dbReference type="Gene3D" id="2.30.110.10">
    <property type="entry name" value="Electron Transport, Fmn-binding Protein, Chain A"/>
    <property type="match status" value="1"/>
</dbReference>
<dbReference type="PANTHER" id="PTHR30466">
    <property type="entry name" value="FLAVIN REDUCTASE"/>
    <property type="match status" value="1"/>
</dbReference>
<reference evidence="3 4" key="1">
    <citation type="submission" date="2020-04" db="EMBL/GenBank/DDBJ databases">
        <title>Description of novel Gluconacetobacter.</title>
        <authorList>
            <person name="Sombolestani A."/>
        </authorList>
    </citation>
    <scope>NUCLEOTIDE SEQUENCE [LARGE SCALE GENOMIC DNA]</scope>
    <source>
        <strain evidence="3 4">LMG 27724</strain>
    </source>
</reference>
<dbReference type="Proteomes" id="UP000577891">
    <property type="component" value="Unassembled WGS sequence"/>
</dbReference>
<dbReference type="Pfam" id="PF01613">
    <property type="entry name" value="Flavin_Reduct"/>
    <property type="match status" value="1"/>
</dbReference>
<organism evidence="3 4">
    <name type="scientific">Gluconacetobacter asukensis</name>
    <dbReference type="NCBI Taxonomy" id="1017181"/>
    <lineage>
        <taxon>Bacteria</taxon>
        <taxon>Pseudomonadati</taxon>
        <taxon>Pseudomonadota</taxon>
        <taxon>Alphaproteobacteria</taxon>
        <taxon>Acetobacterales</taxon>
        <taxon>Acetobacteraceae</taxon>
        <taxon>Gluconacetobacter</taxon>
    </lineage>
</organism>
<dbReference type="EMBL" id="JABEQE010000007">
    <property type="protein sequence ID" value="MBB2172362.1"/>
    <property type="molecule type" value="Genomic_DNA"/>
</dbReference>
<keyword evidence="4" id="KW-1185">Reference proteome</keyword>
<dbReference type="GO" id="GO:0042602">
    <property type="term" value="F:riboflavin reductase (NADPH) activity"/>
    <property type="evidence" value="ECO:0007669"/>
    <property type="project" value="TreeGrafter"/>
</dbReference>
<keyword evidence="1" id="KW-0560">Oxidoreductase</keyword>
<dbReference type="RefSeq" id="WP_182978929.1">
    <property type="nucleotide sequence ID" value="NZ_BAABGB010000058.1"/>
</dbReference>
<accession>A0A7W4NZX3</accession>
<proteinExistence type="predicted"/>
<dbReference type="InterPro" id="IPR002563">
    <property type="entry name" value="Flavin_Rdtase-like_dom"/>
</dbReference>
<dbReference type="SUPFAM" id="SSF50475">
    <property type="entry name" value="FMN-binding split barrel"/>
    <property type="match status" value="1"/>
</dbReference>
<evidence type="ECO:0000313" key="3">
    <source>
        <dbReference type="EMBL" id="MBB2172362.1"/>
    </source>
</evidence>
<dbReference type="GO" id="GO:0010181">
    <property type="term" value="F:FMN binding"/>
    <property type="evidence" value="ECO:0007669"/>
    <property type="project" value="InterPro"/>
</dbReference>
<dbReference type="InterPro" id="IPR050268">
    <property type="entry name" value="NADH-dep_flavin_reductase"/>
</dbReference>
<evidence type="ECO:0000259" key="2">
    <source>
        <dbReference type="SMART" id="SM00903"/>
    </source>
</evidence>
<name>A0A7W4NZX3_9PROT</name>
<evidence type="ECO:0000313" key="4">
    <source>
        <dbReference type="Proteomes" id="UP000577891"/>
    </source>
</evidence>
<sequence>MTGVTADEFRKAMSHFATGVAVVMAAGDEGEHGATISALSSVSLDPLTLLVCLNRKSATCRAIEKNGRFGLSILRRDQVDIARHFAMPAHAKTVHDHGIRHADGTSFVRGALVQIGLEVVETLWGGTHEVFMARPLHIAMNVRSEVEPLLYYRGTFDLTP</sequence>
<feature type="domain" description="Flavin reductase like" evidence="2">
    <location>
        <begin position="13"/>
        <end position="158"/>
    </location>
</feature>
<gene>
    <name evidence="3" type="ORF">HLH35_09565</name>
</gene>
<dbReference type="AlphaFoldDB" id="A0A7W4NZX3"/>
<comment type="caution">
    <text evidence="3">The sequence shown here is derived from an EMBL/GenBank/DDBJ whole genome shotgun (WGS) entry which is preliminary data.</text>
</comment>